<dbReference type="GO" id="GO:0006508">
    <property type="term" value="P:proteolysis"/>
    <property type="evidence" value="ECO:0007669"/>
    <property type="project" value="UniProtKB-KW"/>
</dbReference>
<dbReference type="EMBL" id="JARQTW010000008">
    <property type="protein sequence ID" value="MDG2949644.1"/>
    <property type="molecule type" value="Genomic_DNA"/>
</dbReference>
<feature type="transmembrane region" description="Helical" evidence="7">
    <location>
        <begin position="179"/>
        <end position="198"/>
    </location>
</feature>
<feature type="domain" description="Peptidase S54 GlpG peptidase N-terminal" evidence="9">
    <location>
        <begin position="1"/>
        <end position="84"/>
    </location>
</feature>
<dbReference type="InterPro" id="IPR050925">
    <property type="entry name" value="Rhomboid_protease_S54"/>
</dbReference>
<gene>
    <name evidence="10" type="ORF">P7M15_03755</name>
</gene>
<dbReference type="EC" id="3.4.21.105" evidence="10"/>
<accession>A0AAW6Q7U3</accession>
<evidence type="ECO:0000256" key="3">
    <source>
        <dbReference type="ARBA" id="ARBA00022692"/>
    </source>
</evidence>
<dbReference type="InterPro" id="IPR022732">
    <property type="entry name" value="Peptidase_S54_GlpG_N"/>
</dbReference>
<evidence type="ECO:0000256" key="7">
    <source>
        <dbReference type="SAM" id="Phobius"/>
    </source>
</evidence>
<keyword evidence="4 10" id="KW-0378">Hydrolase</keyword>
<evidence type="ECO:0000256" key="2">
    <source>
        <dbReference type="ARBA" id="ARBA00009045"/>
    </source>
</evidence>
<feature type="transmembrane region" description="Helical" evidence="7">
    <location>
        <begin position="106"/>
        <end position="125"/>
    </location>
</feature>
<keyword evidence="10" id="KW-0645">Protease</keyword>
<sequence length="291" mass="33155">MQRLFGTEIHNLAWGFRDYVRAQYHVELILRSEPDARGVEILNVYLPENSPHAHIIQQETARYLTNPFDAKYHQASWTNGDTQAVRMTAPDLSWSQTLMNWRQIKFTVFLTALCLTVYLFEIMGYDQSIMFFAHYPAEFGEDQQLWRYFSHTLVHLSPLHILFNLCWWWIFAGAIERHLGAFTLITLYFSSAIISGAAQNFVSGPAFFGLSGVVYAVMGFVFAADKFGKTQGTLLPQGFFTMLIIGILFGFVSPLIGIQIGNTAHISGLITGLIYGFLYAKTRQNREIPLK</sequence>
<evidence type="ECO:0000313" key="10">
    <source>
        <dbReference type="EMBL" id="MDG2949644.1"/>
    </source>
</evidence>
<comment type="caution">
    <text evidence="10">The sequence shown here is derived from an EMBL/GenBank/DDBJ whole genome shotgun (WGS) entry which is preliminary data.</text>
</comment>
<protein>
    <submittedName>
        <fullName evidence="10">Rhomboid family intramembrane serine protease</fullName>
        <ecNumber evidence="10">3.4.21.105</ecNumber>
    </submittedName>
</protein>
<evidence type="ECO:0000313" key="11">
    <source>
        <dbReference type="Proteomes" id="UP001214976"/>
    </source>
</evidence>
<dbReference type="SUPFAM" id="SSF144091">
    <property type="entry name" value="Rhomboid-like"/>
    <property type="match status" value="1"/>
</dbReference>
<dbReference type="GO" id="GO:0016020">
    <property type="term" value="C:membrane"/>
    <property type="evidence" value="ECO:0007669"/>
    <property type="project" value="UniProtKB-SubCell"/>
</dbReference>
<feature type="transmembrane region" description="Helical" evidence="7">
    <location>
        <begin position="204"/>
        <end position="222"/>
    </location>
</feature>
<dbReference type="RefSeq" id="WP_317476842.1">
    <property type="nucleotide sequence ID" value="NZ_JARQTW010000008.1"/>
</dbReference>
<keyword evidence="5 7" id="KW-1133">Transmembrane helix</keyword>
<dbReference type="Pfam" id="PF12122">
    <property type="entry name" value="Rhomboid_N"/>
    <property type="match status" value="1"/>
</dbReference>
<dbReference type="Pfam" id="PF01694">
    <property type="entry name" value="Rhomboid"/>
    <property type="match status" value="1"/>
</dbReference>
<evidence type="ECO:0000256" key="1">
    <source>
        <dbReference type="ARBA" id="ARBA00004141"/>
    </source>
</evidence>
<evidence type="ECO:0000256" key="6">
    <source>
        <dbReference type="ARBA" id="ARBA00023136"/>
    </source>
</evidence>
<keyword evidence="3 7" id="KW-0812">Transmembrane</keyword>
<dbReference type="Gene3D" id="1.20.1540.10">
    <property type="entry name" value="Rhomboid-like"/>
    <property type="match status" value="1"/>
</dbReference>
<feature type="transmembrane region" description="Helical" evidence="7">
    <location>
        <begin position="234"/>
        <end position="256"/>
    </location>
</feature>
<name>A0AAW6Q7U3_9PAST</name>
<dbReference type="PANTHER" id="PTHR43731">
    <property type="entry name" value="RHOMBOID PROTEASE"/>
    <property type="match status" value="1"/>
</dbReference>
<dbReference type="Proteomes" id="UP001214976">
    <property type="component" value="Unassembled WGS sequence"/>
</dbReference>
<comment type="similarity">
    <text evidence="2">Belongs to the peptidase S54 family.</text>
</comment>
<comment type="subcellular location">
    <subcellularLocation>
        <location evidence="1">Membrane</location>
        <topology evidence="1">Multi-pass membrane protein</topology>
    </subcellularLocation>
</comment>
<dbReference type="InterPro" id="IPR022764">
    <property type="entry name" value="Peptidase_S54_rhomboid_dom"/>
</dbReference>
<organism evidence="10 11">
    <name type="scientific">Exercitatus varius</name>
    <dbReference type="NCBI Taxonomy" id="67857"/>
    <lineage>
        <taxon>Bacteria</taxon>
        <taxon>Pseudomonadati</taxon>
        <taxon>Pseudomonadota</taxon>
        <taxon>Gammaproteobacteria</taxon>
        <taxon>Pasteurellales</taxon>
        <taxon>Pasteurellaceae</taxon>
        <taxon>Exercitatus</taxon>
    </lineage>
</organism>
<keyword evidence="6 7" id="KW-0472">Membrane</keyword>
<evidence type="ECO:0000259" key="9">
    <source>
        <dbReference type="Pfam" id="PF12122"/>
    </source>
</evidence>
<dbReference type="AlphaFoldDB" id="A0AAW6Q7U3"/>
<feature type="domain" description="Peptidase S54 rhomboid" evidence="8">
    <location>
        <begin position="143"/>
        <end position="280"/>
    </location>
</feature>
<evidence type="ECO:0000259" key="8">
    <source>
        <dbReference type="Pfam" id="PF01694"/>
    </source>
</evidence>
<evidence type="ECO:0000256" key="4">
    <source>
        <dbReference type="ARBA" id="ARBA00022801"/>
    </source>
</evidence>
<evidence type="ECO:0000256" key="5">
    <source>
        <dbReference type="ARBA" id="ARBA00022989"/>
    </source>
</evidence>
<dbReference type="InterPro" id="IPR035952">
    <property type="entry name" value="Rhomboid-like_sf"/>
</dbReference>
<proteinExistence type="inferred from homology"/>
<reference evidence="10" key="1">
    <citation type="submission" date="2023-03" db="EMBL/GenBank/DDBJ databases">
        <title>Classification of Bisgaard taxon 6 and taxon 10 as Exercitatus varius gen. nov., spec. nov.</title>
        <authorList>
            <person name="Christensen H."/>
        </authorList>
    </citation>
    <scope>NUCLEOTIDE SEQUENCE</scope>
    <source>
        <strain evidence="10">86116</strain>
    </source>
</reference>
<dbReference type="PANTHER" id="PTHR43731:SF14">
    <property type="entry name" value="PRESENILIN-ASSOCIATED RHOMBOID-LIKE PROTEIN, MITOCHONDRIAL"/>
    <property type="match status" value="1"/>
</dbReference>
<feature type="transmembrane region" description="Helical" evidence="7">
    <location>
        <begin position="262"/>
        <end position="280"/>
    </location>
</feature>
<dbReference type="GO" id="GO:0004252">
    <property type="term" value="F:serine-type endopeptidase activity"/>
    <property type="evidence" value="ECO:0007669"/>
    <property type="project" value="InterPro"/>
</dbReference>
<feature type="transmembrane region" description="Helical" evidence="7">
    <location>
        <begin position="145"/>
        <end position="167"/>
    </location>
</feature>